<keyword evidence="4" id="KW-1185">Reference proteome</keyword>
<evidence type="ECO:0000313" key="4">
    <source>
        <dbReference type="Proteomes" id="UP000587760"/>
    </source>
</evidence>
<dbReference type="Pfam" id="PF20434">
    <property type="entry name" value="BD-FAE"/>
    <property type="match status" value="1"/>
</dbReference>
<dbReference type="PROSITE" id="PS51257">
    <property type="entry name" value="PROKAR_LIPOPROTEIN"/>
    <property type="match status" value="1"/>
</dbReference>
<protein>
    <submittedName>
        <fullName evidence="3">Acetyl esterase/lipase</fullName>
    </submittedName>
</protein>
<dbReference type="InterPro" id="IPR050300">
    <property type="entry name" value="GDXG_lipolytic_enzyme"/>
</dbReference>
<dbReference type="RefSeq" id="WP_184745453.1">
    <property type="nucleotide sequence ID" value="NZ_JACHGJ010000002.1"/>
</dbReference>
<organism evidence="3 4">
    <name type="scientific">Spirochaeta isovalerica</name>
    <dbReference type="NCBI Taxonomy" id="150"/>
    <lineage>
        <taxon>Bacteria</taxon>
        <taxon>Pseudomonadati</taxon>
        <taxon>Spirochaetota</taxon>
        <taxon>Spirochaetia</taxon>
        <taxon>Spirochaetales</taxon>
        <taxon>Spirochaetaceae</taxon>
        <taxon>Spirochaeta</taxon>
    </lineage>
</organism>
<keyword evidence="1" id="KW-0378">Hydrolase</keyword>
<evidence type="ECO:0000259" key="2">
    <source>
        <dbReference type="Pfam" id="PF20434"/>
    </source>
</evidence>
<dbReference type="Proteomes" id="UP000587760">
    <property type="component" value="Unassembled WGS sequence"/>
</dbReference>
<sequence>MKISPLRLLTAAMVCTVLISCGVEKKVILHAGEMSDGTLAVYASGMDKLVFLESGSSLEVPYGPLAIEAIGDQGYEFSYWNGVDGEDSKLFFNIEEEQTIGAVFVQAEYSVSLDEAVNGNVTVNPEVIPGKKYPANTVFTIEAEADAGFEIDSLYYAVPGPWWVDYFESPKSHFEVRLTSPMVLGASFMDRNMTKGIKVINDIVYAKPGVKELKYDLFSPENAAELPLLIIVHGGGWSSNSEDVMRGMAREIAGTGKYVVASIDYRWIGHLDGDPEPNLMHDLIGDVYGAMAHVIEHAEEYGADPECIVITGDSAGGHLSASAATMIERIGDGGFGEKKGVYEIMPTYLPAKMSVYEFRDFLKGALRAAAPSYGVFDVRTNPEVPMPEQSSDALRAVSPIFNIPAEDERSIPHFLVRGTADPLIRDEMVRIYNDALQDAGQDALYLQVPDAGHAFFDWKPDRETQAVFEEFGVPNIYEMLDFFDRFIK</sequence>
<evidence type="ECO:0000313" key="3">
    <source>
        <dbReference type="EMBL" id="MBB6479854.1"/>
    </source>
</evidence>
<gene>
    <name evidence="3" type="ORF">HNR50_001512</name>
</gene>
<dbReference type="InterPro" id="IPR049492">
    <property type="entry name" value="BD-FAE-like_dom"/>
</dbReference>
<dbReference type="InterPro" id="IPR029058">
    <property type="entry name" value="AB_hydrolase_fold"/>
</dbReference>
<evidence type="ECO:0000256" key="1">
    <source>
        <dbReference type="ARBA" id="ARBA00022801"/>
    </source>
</evidence>
<dbReference type="AlphaFoldDB" id="A0A841R431"/>
<accession>A0A841R431</accession>
<dbReference type="PANTHER" id="PTHR48081">
    <property type="entry name" value="AB HYDROLASE SUPERFAMILY PROTEIN C4A8.06C"/>
    <property type="match status" value="1"/>
</dbReference>
<proteinExistence type="predicted"/>
<feature type="domain" description="BD-FAE-like" evidence="2">
    <location>
        <begin position="216"/>
        <end position="427"/>
    </location>
</feature>
<dbReference type="GO" id="GO:0016787">
    <property type="term" value="F:hydrolase activity"/>
    <property type="evidence" value="ECO:0007669"/>
    <property type="project" value="UniProtKB-KW"/>
</dbReference>
<dbReference type="SUPFAM" id="SSF53474">
    <property type="entry name" value="alpha/beta-Hydrolases"/>
    <property type="match status" value="1"/>
</dbReference>
<reference evidence="3 4" key="1">
    <citation type="submission" date="2020-08" db="EMBL/GenBank/DDBJ databases">
        <title>Genomic Encyclopedia of Type Strains, Phase IV (KMG-IV): sequencing the most valuable type-strain genomes for metagenomic binning, comparative biology and taxonomic classification.</title>
        <authorList>
            <person name="Goeker M."/>
        </authorList>
    </citation>
    <scope>NUCLEOTIDE SEQUENCE [LARGE SCALE GENOMIC DNA]</scope>
    <source>
        <strain evidence="3 4">DSM 2461</strain>
    </source>
</reference>
<dbReference type="EMBL" id="JACHGJ010000002">
    <property type="protein sequence ID" value="MBB6479854.1"/>
    <property type="molecule type" value="Genomic_DNA"/>
</dbReference>
<name>A0A841R431_9SPIO</name>
<comment type="caution">
    <text evidence="3">The sequence shown here is derived from an EMBL/GenBank/DDBJ whole genome shotgun (WGS) entry which is preliminary data.</text>
</comment>
<dbReference type="Gene3D" id="3.40.50.1820">
    <property type="entry name" value="alpha/beta hydrolase"/>
    <property type="match status" value="1"/>
</dbReference>